<feature type="chain" id="PRO_5011676799" description="PRC-barrel domain-containing protein" evidence="2">
    <location>
        <begin position="21"/>
        <end position="194"/>
    </location>
</feature>
<keyword evidence="2" id="KW-0732">Signal</keyword>
<reference evidence="3 4" key="1">
    <citation type="submission" date="2016-10" db="EMBL/GenBank/DDBJ databases">
        <authorList>
            <person name="de Groot N.N."/>
        </authorList>
    </citation>
    <scope>NUCLEOTIDE SEQUENCE [LARGE SCALE GENOMIC DNA]</scope>
    <source>
        <strain evidence="3 4">S5-249</strain>
    </source>
</reference>
<evidence type="ECO:0000313" key="3">
    <source>
        <dbReference type="EMBL" id="SFR78585.1"/>
    </source>
</evidence>
<evidence type="ECO:0008006" key="5">
    <source>
        <dbReference type="Google" id="ProtNLM"/>
    </source>
</evidence>
<dbReference type="STRING" id="1166337.SAMN05192580_0297"/>
<gene>
    <name evidence="3" type="ORF">SAMN05192580_0297</name>
</gene>
<evidence type="ECO:0000313" key="4">
    <source>
        <dbReference type="Proteomes" id="UP000198824"/>
    </source>
</evidence>
<dbReference type="RefSeq" id="WP_093309650.1">
    <property type="nucleotide sequence ID" value="NZ_FOZG01000001.1"/>
</dbReference>
<accession>A0A1I6JI07</accession>
<dbReference type="EMBL" id="FOZG01000001">
    <property type="protein sequence ID" value="SFR78585.1"/>
    <property type="molecule type" value="Genomic_DNA"/>
</dbReference>
<dbReference type="AlphaFoldDB" id="A0A1I6JI07"/>
<name>A0A1I6JI07_9SPHN</name>
<protein>
    <recommendedName>
        <fullName evidence="5">PRC-barrel domain-containing protein</fullName>
    </recommendedName>
</protein>
<dbReference type="OrthoDB" id="7508530at2"/>
<feature type="signal peptide" evidence="2">
    <location>
        <begin position="1"/>
        <end position="20"/>
    </location>
</feature>
<organism evidence="3 4">
    <name type="scientific">Sphingomonas jatrophae</name>
    <dbReference type="NCBI Taxonomy" id="1166337"/>
    <lineage>
        <taxon>Bacteria</taxon>
        <taxon>Pseudomonadati</taxon>
        <taxon>Pseudomonadota</taxon>
        <taxon>Alphaproteobacteria</taxon>
        <taxon>Sphingomonadales</taxon>
        <taxon>Sphingomonadaceae</taxon>
        <taxon>Sphingomonas</taxon>
    </lineage>
</organism>
<proteinExistence type="predicted"/>
<dbReference type="Proteomes" id="UP000198824">
    <property type="component" value="Unassembled WGS sequence"/>
</dbReference>
<feature type="region of interest" description="Disordered" evidence="1">
    <location>
        <begin position="25"/>
        <end position="44"/>
    </location>
</feature>
<evidence type="ECO:0000256" key="1">
    <source>
        <dbReference type="SAM" id="MobiDB-lite"/>
    </source>
</evidence>
<evidence type="ECO:0000256" key="2">
    <source>
        <dbReference type="SAM" id="SignalP"/>
    </source>
</evidence>
<keyword evidence="4" id="KW-1185">Reference proteome</keyword>
<sequence>MKTLILFAGSALLAAAPALAQSGAAASAPPAAGGGTTQSSTTAAPASVTVGAKVSDTKGGQVGTISAVNGNLATLDTGTNKVALPTSSFANGTDGLLIAMTKAEVDAAANGAAEKAKADLAASLKPGTQVSDTKGGVAGTIEAADAQFVTVATANSKVKLPVTAFAAGANGPVIAMTAAELDAAAKGAAPGGGR</sequence>